<evidence type="ECO:0000256" key="6">
    <source>
        <dbReference type="SAM" id="MobiDB-lite"/>
    </source>
</evidence>
<dbReference type="Gene3D" id="1.25.40.10">
    <property type="entry name" value="Tetratricopeptide repeat domain"/>
    <property type="match status" value="1"/>
</dbReference>
<dbReference type="InterPro" id="IPR025986">
    <property type="entry name" value="RPAP3-like_C"/>
</dbReference>
<evidence type="ECO:0000256" key="4">
    <source>
        <dbReference type="ARBA" id="ARBA00040133"/>
    </source>
</evidence>
<feature type="repeat" description="TPR" evidence="5">
    <location>
        <begin position="92"/>
        <end position="125"/>
    </location>
</feature>
<gene>
    <name evidence="8" type="ORF">H0H81_011617</name>
</gene>
<dbReference type="Proteomes" id="UP000717328">
    <property type="component" value="Unassembled WGS sequence"/>
</dbReference>
<dbReference type="PROSITE" id="PS50005">
    <property type="entry name" value="TPR"/>
    <property type="match status" value="1"/>
</dbReference>
<evidence type="ECO:0000256" key="2">
    <source>
        <dbReference type="ARBA" id="ARBA00022803"/>
    </source>
</evidence>
<dbReference type="InterPro" id="IPR051966">
    <property type="entry name" value="RPAP3"/>
</dbReference>
<feature type="compositionally biased region" description="Basic and acidic residues" evidence="6">
    <location>
        <begin position="269"/>
        <end position="285"/>
    </location>
</feature>
<dbReference type="Pfam" id="PF13877">
    <property type="entry name" value="RPAP3_C"/>
    <property type="match status" value="1"/>
</dbReference>
<comment type="caution">
    <text evidence="8">The sequence shown here is derived from an EMBL/GenBank/DDBJ whole genome shotgun (WGS) entry which is preliminary data.</text>
</comment>
<dbReference type="SUPFAM" id="SSF48452">
    <property type="entry name" value="TPR-like"/>
    <property type="match status" value="1"/>
</dbReference>
<reference evidence="8" key="1">
    <citation type="submission" date="2021-02" db="EMBL/GenBank/DDBJ databases">
        <authorList>
            <person name="Nieuwenhuis M."/>
            <person name="Van De Peppel L.J.J."/>
        </authorList>
    </citation>
    <scope>NUCLEOTIDE SEQUENCE</scope>
    <source>
        <strain evidence="8">D49</strain>
    </source>
</reference>
<evidence type="ECO:0000313" key="8">
    <source>
        <dbReference type="EMBL" id="KAG5653657.1"/>
    </source>
</evidence>
<evidence type="ECO:0000256" key="3">
    <source>
        <dbReference type="ARBA" id="ARBA00038275"/>
    </source>
</evidence>
<organism evidence="8 9">
    <name type="scientific">Sphagnurus paluster</name>
    <dbReference type="NCBI Taxonomy" id="117069"/>
    <lineage>
        <taxon>Eukaryota</taxon>
        <taxon>Fungi</taxon>
        <taxon>Dikarya</taxon>
        <taxon>Basidiomycota</taxon>
        <taxon>Agaricomycotina</taxon>
        <taxon>Agaricomycetes</taxon>
        <taxon>Agaricomycetidae</taxon>
        <taxon>Agaricales</taxon>
        <taxon>Tricholomatineae</taxon>
        <taxon>Lyophyllaceae</taxon>
        <taxon>Sphagnurus</taxon>
    </lineage>
</organism>
<protein>
    <recommendedName>
        <fullName evidence="4">RNA polymerase II-associated protein 3</fullName>
    </recommendedName>
</protein>
<reference evidence="8" key="2">
    <citation type="submission" date="2021-10" db="EMBL/GenBank/DDBJ databases">
        <title>Phylogenomics reveals ancestral predisposition of the termite-cultivated fungus Termitomyces towards a domesticated lifestyle.</title>
        <authorList>
            <person name="Auxier B."/>
            <person name="Grum-Grzhimaylo A."/>
            <person name="Cardenas M.E."/>
            <person name="Lodge J.D."/>
            <person name="Laessoe T."/>
            <person name="Pedersen O."/>
            <person name="Smith M.E."/>
            <person name="Kuyper T.W."/>
            <person name="Franco-Molano E.A."/>
            <person name="Baroni T.J."/>
            <person name="Aanen D.K."/>
        </authorList>
    </citation>
    <scope>NUCLEOTIDE SEQUENCE</scope>
    <source>
        <strain evidence="8">D49</strain>
    </source>
</reference>
<feature type="domain" description="RNA-polymerase II-associated protein 3-like C-terminal" evidence="7">
    <location>
        <begin position="335"/>
        <end position="427"/>
    </location>
</feature>
<dbReference type="EMBL" id="JABCKI010000040">
    <property type="protein sequence ID" value="KAG5653657.1"/>
    <property type="molecule type" value="Genomic_DNA"/>
</dbReference>
<evidence type="ECO:0000256" key="1">
    <source>
        <dbReference type="ARBA" id="ARBA00022737"/>
    </source>
</evidence>
<dbReference type="OrthoDB" id="629492at2759"/>
<dbReference type="AlphaFoldDB" id="A0A9P7GN23"/>
<dbReference type="SMART" id="SM00028">
    <property type="entry name" value="TPR"/>
    <property type="match status" value="2"/>
</dbReference>
<sequence length="453" mass="48520">MATAKAQSEKEKGNAAFKAGDYANAIGHYTAAIIADGKDHTFPLNRAAAYLKLGKYVSPDLRPGDQMLILFFRNEDAERDCTAALSLSALNAKALFRRGQARLGMEKLDEALSDLTQALKREPANEAVKAEIKKVNDLLEKRKAKVRGFPLSVGEVFPTTVKAAKQKAEFSTSIPSPNRRRVPITIVEPSSPAPPAKVQPRATQTRSTPIATNEAASSSIIDTLQPVSTRSLKPTQSPPAATSPPAASTTPLNPSSAVQSTAPAPPKPEQPRSFKDAKQARETVKPSRVGGGIFRASGESTVFPTRISPTTTPENSMTLSTNGIEQLNPVSPAKAPTTCFEFSRAWEAAGTLEERWGIALSTRPGSLPALFKTSLEPSLLASILGVFQTVLATGDRSAGASVREYMDAFAHVERFETVVLFLSRAEKSVAKGVWESLGVGKEEAGRVWAKVWV</sequence>
<feature type="compositionally biased region" description="Low complexity" evidence="6">
    <location>
        <begin position="234"/>
        <end position="257"/>
    </location>
</feature>
<dbReference type="PANTHER" id="PTHR46423">
    <property type="entry name" value="RNA POLYMERASE II-ASSOCIATED PROTEIN 3"/>
    <property type="match status" value="1"/>
</dbReference>
<evidence type="ECO:0000313" key="9">
    <source>
        <dbReference type="Proteomes" id="UP000717328"/>
    </source>
</evidence>
<dbReference type="InterPro" id="IPR019734">
    <property type="entry name" value="TPR_rpt"/>
</dbReference>
<evidence type="ECO:0000256" key="5">
    <source>
        <dbReference type="PROSITE-ProRule" id="PRU00339"/>
    </source>
</evidence>
<evidence type="ECO:0000259" key="7">
    <source>
        <dbReference type="Pfam" id="PF13877"/>
    </source>
</evidence>
<feature type="region of interest" description="Disordered" evidence="6">
    <location>
        <begin position="186"/>
        <end position="296"/>
    </location>
</feature>
<dbReference type="InterPro" id="IPR011990">
    <property type="entry name" value="TPR-like_helical_dom_sf"/>
</dbReference>
<accession>A0A9P7GN23</accession>
<feature type="compositionally biased region" description="Polar residues" evidence="6">
    <location>
        <begin position="201"/>
        <end position="233"/>
    </location>
</feature>
<keyword evidence="9" id="KW-1185">Reference proteome</keyword>
<dbReference type="GO" id="GO:0101031">
    <property type="term" value="C:protein folding chaperone complex"/>
    <property type="evidence" value="ECO:0007669"/>
    <property type="project" value="TreeGrafter"/>
</dbReference>
<comment type="similarity">
    <text evidence="3">Belongs to the RPAP3 family.</text>
</comment>
<keyword evidence="2 5" id="KW-0802">TPR repeat</keyword>
<name>A0A9P7GN23_9AGAR</name>
<dbReference type="PANTHER" id="PTHR46423:SF1">
    <property type="entry name" value="RNA POLYMERASE II-ASSOCIATED PROTEIN 3"/>
    <property type="match status" value="1"/>
</dbReference>
<keyword evidence="1" id="KW-0677">Repeat</keyword>
<proteinExistence type="inferred from homology"/>